<dbReference type="GO" id="GO:0000981">
    <property type="term" value="F:DNA-binding transcription factor activity, RNA polymerase II-specific"/>
    <property type="evidence" value="ECO:0007669"/>
    <property type="project" value="TreeGrafter"/>
</dbReference>
<feature type="region of interest" description="Disordered" evidence="18">
    <location>
        <begin position="700"/>
        <end position="733"/>
    </location>
</feature>
<keyword evidence="7" id="KW-0677">Repeat</keyword>
<evidence type="ECO:0000256" key="3">
    <source>
        <dbReference type="ARBA" id="ARBA00022447"/>
    </source>
</evidence>
<feature type="region of interest" description="Disordered" evidence="18">
    <location>
        <begin position="1"/>
        <end position="44"/>
    </location>
</feature>
<evidence type="ECO:0000256" key="10">
    <source>
        <dbReference type="ARBA" id="ARBA00023015"/>
    </source>
</evidence>
<reference evidence="23" key="2">
    <citation type="submission" date="2025-08" db="UniProtKB">
        <authorList>
            <consortium name="Ensembl"/>
        </authorList>
    </citation>
    <scope>IDENTIFICATION</scope>
</reference>
<evidence type="ECO:0000313" key="24">
    <source>
        <dbReference type="Proteomes" id="UP000694620"/>
    </source>
</evidence>
<keyword evidence="13 17" id="KW-0804">Transcription</keyword>
<reference evidence="23" key="3">
    <citation type="submission" date="2025-09" db="UniProtKB">
        <authorList>
            <consortium name="Ensembl"/>
        </authorList>
    </citation>
    <scope>IDENTIFICATION</scope>
</reference>
<dbReference type="PANTHER" id="PTHR15116:SF15">
    <property type="entry name" value="DNA-BINDING PROTEIN SATB2"/>
    <property type="match status" value="1"/>
</dbReference>
<dbReference type="SMART" id="SM01109">
    <property type="entry name" value="CUT"/>
    <property type="match status" value="2"/>
</dbReference>
<accession>A0A8C4T433</accession>
<keyword evidence="10 17" id="KW-0805">Transcription regulation</keyword>
<name>A0A8C4T433_ERPCA</name>
<evidence type="ECO:0000256" key="8">
    <source>
        <dbReference type="ARBA" id="ARBA00022843"/>
    </source>
</evidence>
<dbReference type="FunFam" id="3.10.20.710:FF:000001">
    <property type="entry name" value="DNA-binding protein SATB"/>
    <property type="match status" value="1"/>
</dbReference>
<dbReference type="InterPro" id="IPR038216">
    <property type="entry name" value="SATB_CUTL_sf"/>
</dbReference>
<evidence type="ECO:0000259" key="20">
    <source>
        <dbReference type="PROSITE" id="PS51042"/>
    </source>
</evidence>
<dbReference type="PANTHER" id="PTHR15116">
    <property type="entry name" value="DNA-BINDING PROTEIN SATB FAMILY MEMBER"/>
    <property type="match status" value="1"/>
</dbReference>
<dbReference type="SUPFAM" id="SSF47413">
    <property type="entry name" value="lambda repressor-like DNA-binding domains"/>
    <property type="match status" value="2"/>
</dbReference>
<keyword evidence="12 15" id="KW-0371">Homeobox</keyword>
<keyword evidence="8" id="KW-0832">Ubl conjugation</keyword>
<evidence type="ECO:0000313" key="23">
    <source>
        <dbReference type="Ensembl" id="ENSECRP00000025403.1"/>
    </source>
</evidence>
<dbReference type="InterPro" id="IPR039673">
    <property type="entry name" value="SATB1/SATB2"/>
</dbReference>
<keyword evidence="9" id="KW-0156">Chromatin regulator</keyword>
<dbReference type="InterPro" id="IPR032392">
    <property type="entry name" value="ULD"/>
</dbReference>
<evidence type="ECO:0000256" key="11">
    <source>
        <dbReference type="ARBA" id="ARBA00023125"/>
    </source>
</evidence>
<keyword evidence="4" id="KW-0678">Repressor</keyword>
<dbReference type="GO" id="GO:0031981">
    <property type="term" value="C:nuclear lumen"/>
    <property type="evidence" value="ECO:0007669"/>
    <property type="project" value="UniProtKB-ARBA"/>
</dbReference>
<evidence type="ECO:0000256" key="12">
    <source>
        <dbReference type="ARBA" id="ARBA00023155"/>
    </source>
</evidence>
<dbReference type="SUPFAM" id="SSF46689">
    <property type="entry name" value="Homeodomain-like"/>
    <property type="match status" value="1"/>
</dbReference>
<dbReference type="GeneTree" id="ENSGT00390000008096"/>
<dbReference type="InterPro" id="IPR010982">
    <property type="entry name" value="Lambda_DNA-bd_dom_sf"/>
</dbReference>
<dbReference type="InterPro" id="IPR032355">
    <property type="entry name" value="CUTL"/>
</dbReference>
<dbReference type="InterPro" id="IPR003350">
    <property type="entry name" value="CUT_dom"/>
</dbReference>
<reference evidence="23" key="1">
    <citation type="submission" date="2021-06" db="EMBL/GenBank/DDBJ databases">
        <authorList>
            <consortium name="Wellcome Sanger Institute Data Sharing"/>
        </authorList>
    </citation>
    <scope>NUCLEOTIDE SEQUENCE [LARGE SCALE GENOMIC DNA]</scope>
</reference>
<dbReference type="Pfam" id="PF00046">
    <property type="entry name" value="Homeodomain"/>
    <property type="match status" value="1"/>
</dbReference>
<evidence type="ECO:0000256" key="2">
    <source>
        <dbReference type="ARBA" id="ARBA00008190"/>
    </source>
</evidence>
<evidence type="ECO:0000256" key="4">
    <source>
        <dbReference type="ARBA" id="ARBA00022491"/>
    </source>
</evidence>
<evidence type="ECO:0000256" key="16">
    <source>
        <dbReference type="RuleBase" id="RU000682"/>
    </source>
</evidence>
<dbReference type="PROSITE" id="PS51983">
    <property type="entry name" value="CUTL"/>
    <property type="match status" value="1"/>
</dbReference>
<gene>
    <name evidence="23" type="primary">SATB2</name>
    <name evidence="23" type="synonym">satb2</name>
</gene>
<dbReference type="InterPro" id="IPR001356">
    <property type="entry name" value="HD"/>
</dbReference>
<keyword evidence="14 15" id="KW-0539">Nucleus</keyword>
<dbReference type="Gene3D" id="1.10.260.70">
    <property type="entry name" value="SATB, CULT domain"/>
    <property type="match status" value="1"/>
</dbReference>
<evidence type="ECO:0000259" key="21">
    <source>
        <dbReference type="PROSITE" id="PS51982"/>
    </source>
</evidence>
<dbReference type="FunFam" id="1.10.260.70:FF:000001">
    <property type="entry name" value="DNA-binding protein SATB"/>
    <property type="match status" value="1"/>
</dbReference>
<evidence type="ECO:0000259" key="22">
    <source>
        <dbReference type="PROSITE" id="PS51983"/>
    </source>
</evidence>
<comment type="similarity">
    <text evidence="2 17">Belongs to the CUT homeobox family.</text>
</comment>
<evidence type="ECO:0000256" key="17">
    <source>
        <dbReference type="RuleBase" id="RU361129"/>
    </source>
</evidence>
<evidence type="ECO:0000256" key="13">
    <source>
        <dbReference type="ARBA" id="ARBA00023163"/>
    </source>
</evidence>
<dbReference type="InterPro" id="IPR038224">
    <property type="entry name" value="SATB_ULD_sf"/>
</dbReference>
<dbReference type="Pfam" id="PF02376">
    <property type="entry name" value="CUT"/>
    <property type="match status" value="2"/>
</dbReference>
<evidence type="ECO:0000259" key="19">
    <source>
        <dbReference type="PROSITE" id="PS50071"/>
    </source>
</evidence>
<dbReference type="Gene3D" id="3.10.20.710">
    <property type="entry name" value="SATB, ubiquitin-like oligomerisation domain"/>
    <property type="match status" value="1"/>
</dbReference>
<feature type="compositionally biased region" description="Low complexity" evidence="18">
    <location>
        <begin position="443"/>
        <end position="453"/>
    </location>
</feature>
<feature type="domain" description="CUTL" evidence="22">
    <location>
        <begin position="161"/>
        <end position="234"/>
    </location>
</feature>
<evidence type="ECO:0000256" key="14">
    <source>
        <dbReference type="ARBA" id="ARBA00023242"/>
    </source>
</evidence>
<dbReference type="Gene3D" id="1.10.10.60">
    <property type="entry name" value="Homeodomain-like"/>
    <property type="match status" value="1"/>
</dbReference>
<organism evidence="23 24">
    <name type="scientific">Erpetoichthys calabaricus</name>
    <name type="common">Rope fish</name>
    <name type="synonym">Calamoichthys calabaricus</name>
    <dbReference type="NCBI Taxonomy" id="27687"/>
    <lineage>
        <taxon>Eukaryota</taxon>
        <taxon>Metazoa</taxon>
        <taxon>Chordata</taxon>
        <taxon>Craniata</taxon>
        <taxon>Vertebrata</taxon>
        <taxon>Euteleostomi</taxon>
        <taxon>Actinopterygii</taxon>
        <taxon>Polypteriformes</taxon>
        <taxon>Polypteridae</taxon>
        <taxon>Erpetoichthys</taxon>
    </lineage>
</organism>
<dbReference type="PROSITE" id="PS50071">
    <property type="entry name" value="HOMEOBOX_2"/>
    <property type="match status" value="1"/>
</dbReference>
<feature type="compositionally biased region" description="Polar residues" evidence="18">
    <location>
        <begin position="460"/>
        <end position="469"/>
    </location>
</feature>
<dbReference type="CDD" id="cd11585">
    <property type="entry name" value="SATB1_N"/>
    <property type="match status" value="1"/>
</dbReference>
<dbReference type="PROSITE" id="PS51042">
    <property type="entry name" value="CUT"/>
    <property type="match status" value="2"/>
</dbReference>
<dbReference type="Pfam" id="PF16534">
    <property type="entry name" value="ULD"/>
    <property type="match status" value="1"/>
</dbReference>
<dbReference type="Gene3D" id="1.10.260.40">
    <property type="entry name" value="lambda repressor-like DNA-binding domains"/>
    <property type="match status" value="2"/>
</dbReference>
<feature type="region of interest" description="Disordered" evidence="18">
    <location>
        <begin position="430"/>
        <end position="473"/>
    </location>
</feature>
<dbReference type="CDD" id="cd00086">
    <property type="entry name" value="homeodomain"/>
    <property type="match status" value="1"/>
</dbReference>
<keyword evidence="11 15" id="KW-0238">DNA-binding</keyword>
<dbReference type="FunFam" id="1.10.260.40:FF:000003">
    <property type="entry name" value="DNA-binding protein SATB"/>
    <property type="match status" value="2"/>
</dbReference>
<protein>
    <recommendedName>
        <fullName evidence="17">DNA-binding protein SATB</fullName>
    </recommendedName>
    <alternativeName>
        <fullName evidence="17">Special AT-rich sequence-binding protein</fullName>
    </alternativeName>
</protein>
<dbReference type="Proteomes" id="UP000694620">
    <property type="component" value="Chromosome 8"/>
</dbReference>
<evidence type="ECO:0000256" key="5">
    <source>
        <dbReference type="ARBA" id="ARBA00022499"/>
    </source>
</evidence>
<dbReference type="GO" id="GO:0006338">
    <property type="term" value="P:chromatin remodeling"/>
    <property type="evidence" value="ECO:0007669"/>
    <property type="project" value="InterPro"/>
</dbReference>
<feature type="region of interest" description="Disordered" evidence="18">
    <location>
        <begin position="337"/>
        <end position="359"/>
    </location>
</feature>
<feature type="compositionally biased region" description="Acidic residues" evidence="18">
    <location>
        <begin position="704"/>
        <end position="719"/>
    </location>
</feature>
<keyword evidence="24" id="KW-1185">Reference proteome</keyword>
<keyword evidence="6" id="KW-0597">Phosphoprotein</keyword>
<feature type="domain" description="CUT" evidence="20">
    <location>
        <begin position="350"/>
        <end position="437"/>
    </location>
</feature>
<dbReference type="Ensembl" id="ENSECRT00000025944.1">
    <property type="protein sequence ID" value="ENSECRP00000025403.1"/>
    <property type="gene ID" value="ENSECRG00000017155.1"/>
</dbReference>
<dbReference type="FunFam" id="1.10.10.60:FF:000070">
    <property type="entry name" value="DNA-binding protein SATB"/>
    <property type="match status" value="1"/>
</dbReference>
<feature type="compositionally biased region" description="Basic and acidic residues" evidence="18">
    <location>
        <begin position="430"/>
        <end position="440"/>
    </location>
</feature>
<dbReference type="GO" id="GO:0000978">
    <property type="term" value="F:RNA polymerase II cis-regulatory region sequence-specific DNA binding"/>
    <property type="evidence" value="ECO:0007669"/>
    <property type="project" value="TreeGrafter"/>
</dbReference>
<dbReference type="SMART" id="SM00389">
    <property type="entry name" value="HOX"/>
    <property type="match status" value="1"/>
</dbReference>
<evidence type="ECO:0000256" key="9">
    <source>
        <dbReference type="ARBA" id="ARBA00022853"/>
    </source>
</evidence>
<evidence type="ECO:0000256" key="1">
    <source>
        <dbReference type="ARBA" id="ARBA00004123"/>
    </source>
</evidence>
<keyword evidence="3" id="KW-0160">Chromosomal rearrangement</keyword>
<keyword evidence="5" id="KW-1017">Isopeptide bond</keyword>
<evidence type="ECO:0000256" key="7">
    <source>
        <dbReference type="ARBA" id="ARBA00022737"/>
    </source>
</evidence>
<proteinExistence type="inferred from homology"/>
<feature type="region of interest" description="Disordered" evidence="18">
    <location>
        <begin position="582"/>
        <end position="627"/>
    </location>
</feature>
<feature type="domain" description="Homeobox" evidence="19">
    <location>
        <begin position="621"/>
        <end position="682"/>
    </location>
</feature>
<evidence type="ECO:0000256" key="18">
    <source>
        <dbReference type="SAM" id="MobiDB-lite"/>
    </source>
</evidence>
<sequence length="733" mass="81747">MERHSESPGLHNSPDRRSCSPDLKGPPPGKMARMEQNGSPTDIRVRHNGAPTRALGGLMIPVFCVVEQMDSPLEYEGREEHAEFVLVRKDVLFNQLVETALLALGYSHSSAAQAQGIIKVGRWNPLPIHYLTDAAEATVADMLQDVYHVVTLKIQLQSCAKLEDLPAEQWNHATVRNALKELLKEMNQSTLAKECPLSQSMISSIVNSTYYANVSSTKCQEFGRWYKKYKKIKVERDTMADFCVLGQRPTHLTSLNQLASLSLSPHNQMHHSPPLRSQVPPGATLQPLMNPGALLSPQLNPQLVRQQLAMAHLINQQLAVSRLLAHQHPQAINQQFLNHPPIPRPTKPSEQGGNPGAVEVSPDIYQQVRDELKRASVSQAVFARVAFNRTQGLLSEILRKEEDPRSASQSLLVNLKAMQNFLNLPEAERDRVYQEERERSMNPSVGLPPSSTGSPGGSRLPQSKSTGPSTELPLKVEGLGLSITSAIYEEIQQEMKRAKVSQALFAKVAANKSQGWLCELLRWKENPSPDNRTLWENLCTIRRFLSLPQSDRDLVYEEESRHHHSERLQHAVIHLPSEATQAIHRQTSQPAKESSPPHEDPQPNLAVPSGEENGTVNSGAGKKPRSRTKISLEALGILQSFIHDVGLYPDQEAIHTLSAQLDLPKHTIIKFFQNQRYHVKHHGKLKEHAGSTGIDVAEYKEEELLSESEENEDSEDTPEDMFGVESSEDTLPV</sequence>
<dbReference type="AlphaFoldDB" id="A0A8C4T433"/>
<comment type="subcellular location">
    <subcellularLocation>
        <location evidence="1 15 16">Nucleus</location>
    </subcellularLocation>
</comment>
<dbReference type="InterPro" id="IPR009057">
    <property type="entry name" value="Homeodomain-like_sf"/>
</dbReference>
<feature type="domain" description="CUT" evidence="20">
    <location>
        <begin position="473"/>
        <end position="560"/>
    </location>
</feature>
<dbReference type="PROSITE" id="PS51982">
    <property type="entry name" value="CMP"/>
    <property type="match status" value="1"/>
</dbReference>
<evidence type="ECO:0000256" key="6">
    <source>
        <dbReference type="ARBA" id="ARBA00022553"/>
    </source>
</evidence>
<evidence type="ECO:0000256" key="15">
    <source>
        <dbReference type="PROSITE-ProRule" id="PRU00108"/>
    </source>
</evidence>
<feature type="domain" description="CMP" evidence="21">
    <location>
        <begin position="57"/>
        <end position="158"/>
    </location>
</feature>
<feature type="DNA-binding region" description="Homeobox" evidence="15">
    <location>
        <begin position="623"/>
        <end position="683"/>
    </location>
</feature>
<feature type="compositionally biased region" description="Polar residues" evidence="18">
    <location>
        <begin position="582"/>
        <end position="592"/>
    </location>
</feature>
<dbReference type="Pfam" id="PF16557">
    <property type="entry name" value="CUTL"/>
    <property type="match status" value="1"/>
</dbReference>